<feature type="region of interest" description="Disordered" evidence="1">
    <location>
        <begin position="1"/>
        <end position="109"/>
    </location>
</feature>
<dbReference type="EMBL" id="BAAARJ010000011">
    <property type="protein sequence ID" value="GAA2619213.1"/>
    <property type="molecule type" value="Genomic_DNA"/>
</dbReference>
<evidence type="ECO:0000256" key="1">
    <source>
        <dbReference type="SAM" id="MobiDB-lite"/>
    </source>
</evidence>
<accession>A0ABP6CGD2</accession>
<comment type="caution">
    <text evidence="2">The sequence shown here is derived from an EMBL/GenBank/DDBJ whole genome shotgun (WGS) entry which is preliminary data.</text>
</comment>
<proteinExistence type="predicted"/>
<gene>
    <name evidence="2" type="ORF">GCM10009863_36430</name>
</gene>
<evidence type="ECO:0000313" key="2">
    <source>
        <dbReference type="EMBL" id="GAA2619213.1"/>
    </source>
</evidence>
<organism evidence="2 3">
    <name type="scientific">Streptomyces axinellae</name>
    <dbReference type="NCBI Taxonomy" id="552788"/>
    <lineage>
        <taxon>Bacteria</taxon>
        <taxon>Bacillati</taxon>
        <taxon>Actinomycetota</taxon>
        <taxon>Actinomycetes</taxon>
        <taxon>Kitasatosporales</taxon>
        <taxon>Streptomycetaceae</taxon>
        <taxon>Streptomyces</taxon>
    </lineage>
</organism>
<dbReference type="Proteomes" id="UP001501447">
    <property type="component" value="Unassembled WGS sequence"/>
</dbReference>
<keyword evidence="3" id="KW-1185">Reference proteome</keyword>
<name>A0ABP6CGD2_9ACTN</name>
<protein>
    <submittedName>
        <fullName evidence="2">Uncharacterized protein</fullName>
    </submittedName>
</protein>
<feature type="compositionally biased region" description="Basic and acidic residues" evidence="1">
    <location>
        <begin position="47"/>
        <end position="57"/>
    </location>
</feature>
<sequence>MARGEEHLDVAAGNLRRRTQEVQELTGAARRQSRRRRCRPASFDPAAEQRPEPEQRHTYGAQSRRLHRSGTALACVHGHQRTYTERRKMWGAAPTRNSTADGPPAASPA</sequence>
<reference evidence="3" key="1">
    <citation type="journal article" date="2019" name="Int. J. Syst. Evol. Microbiol.">
        <title>The Global Catalogue of Microorganisms (GCM) 10K type strain sequencing project: providing services to taxonomists for standard genome sequencing and annotation.</title>
        <authorList>
            <consortium name="The Broad Institute Genomics Platform"/>
            <consortium name="The Broad Institute Genome Sequencing Center for Infectious Disease"/>
            <person name="Wu L."/>
            <person name="Ma J."/>
        </authorList>
    </citation>
    <scope>NUCLEOTIDE SEQUENCE [LARGE SCALE GENOMIC DNA]</scope>
    <source>
        <strain evidence="3">JCM 16373</strain>
    </source>
</reference>
<evidence type="ECO:0000313" key="3">
    <source>
        <dbReference type="Proteomes" id="UP001501447"/>
    </source>
</evidence>